<dbReference type="InterPro" id="IPR003593">
    <property type="entry name" value="AAA+_ATPase"/>
</dbReference>
<proteinExistence type="inferred from homology"/>
<comment type="subunit">
    <text evidence="8">The complex is probably composed of two ATP-binding proteins, two transmembrane proteins and a solute-binding protein.</text>
</comment>
<dbReference type="CDD" id="cd03294">
    <property type="entry name" value="ABC_Pro_Gly_Betaine"/>
    <property type="match status" value="1"/>
</dbReference>
<dbReference type="GO" id="GO:0015418">
    <property type="term" value="F:ABC-type quaternary ammonium compound transporting activity"/>
    <property type="evidence" value="ECO:0007669"/>
    <property type="project" value="UniProtKB-EC"/>
</dbReference>
<dbReference type="Proteomes" id="UP000001946">
    <property type="component" value="Chromosome"/>
</dbReference>
<dbReference type="HOGENOM" id="CLU_000604_2_0_9"/>
<name>Q24Y82_DESHY</name>
<comment type="catalytic activity">
    <reaction evidence="8">
        <text>a quaternary ammonium(out) + ATP + H2O = a quaternary ammonium(in) + ADP + phosphate + H(+)</text>
        <dbReference type="Rhea" id="RHEA:11036"/>
        <dbReference type="ChEBI" id="CHEBI:15377"/>
        <dbReference type="ChEBI" id="CHEBI:15378"/>
        <dbReference type="ChEBI" id="CHEBI:30616"/>
        <dbReference type="ChEBI" id="CHEBI:35267"/>
        <dbReference type="ChEBI" id="CHEBI:43474"/>
        <dbReference type="ChEBI" id="CHEBI:456216"/>
    </reaction>
</comment>
<dbReference type="eggNOG" id="COG4175">
    <property type="taxonomic scope" value="Bacteria"/>
</dbReference>
<dbReference type="GO" id="GO:0031460">
    <property type="term" value="P:glycine betaine transport"/>
    <property type="evidence" value="ECO:0007669"/>
    <property type="project" value="InterPro"/>
</dbReference>
<evidence type="ECO:0000256" key="6">
    <source>
        <dbReference type="ARBA" id="ARBA00023122"/>
    </source>
</evidence>
<dbReference type="Pfam" id="PF00005">
    <property type="entry name" value="ABC_tran"/>
    <property type="match status" value="1"/>
</dbReference>
<dbReference type="InterPro" id="IPR027417">
    <property type="entry name" value="P-loop_NTPase"/>
</dbReference>
<evidence type="ECO:0000256" key="8">
    <source>
        <dbReference type="RuleBase" id="RU369116"/>
    </source>
</evidence>
<keyword evidence="8" id="KW-1003">Cell membrane</keyword>
<comment type="similarity">
    <text evidence="1 8">Belongs to the ABC transporter superfamily.</text>
</comment>
<gene>
    <name evidence="11" type="ordered locus">DSY1221</name>
</gene>
<evidence type="ECO:0000256" key="3">
    <source>
        <dbReference type="ARBA" id="ARBA00022741"/>
    </source>
</evidence>
<evidence type="ECO:0000256" key="7">
    <source>
        <dbReference type="PROSITE-ProRule" id="PRU00703"/>
    </source>
</evidence>
<keyword evidence="2 8" id="KW-0813">Transport</keyword>
<dbReference type="AlphaFoldDB" id="Q24Y82"/>
<keyword evidence="4 8" id="KW-0067">ATP-binding</keyword>
<sequence length="418" mass="45618">MSFEIFIVHERRLVMSVKIEVNNLIKVFNPQPQKALDLLAKGLSKEQILSETGLTVGVNNVSFTVNEGEIFVIMGLSGSGKSTILRCLNRLIEPSAGAILIDGVDITQLKPQELRQTRQKKLGMVFQQFALLPHRTVLQNTVFGLEIQGADRAAREQKARDCLAMVGLAGWENSYPDELSGGMKQRVGLARALANDPDILLMDEAFSALDPLIREEMQDELLNLQQKMNKTIVFITHDLNEALKIGDQIAFVRDGSLVQVGTAEEIVGSPADDYVAKFARGVDLSRILTLKDIMKRPQPVVQLKDGPNVALKVMKEHGLSSVFVVDRSKRLHGLINADLAIEARQKGVHSLQEVELIEVLALQGNVLVQDILPVIANTKVPLAVVDEEEHLIGIIVRGVVLAALAEAGSSAGKTGGET</sequence>
<dbReference type="SMART" id="SM00382">
    <property type="entry name" value="AAA"/>
    <property type="match status" value="1"/>
</dbReference>
<dbReference type="SUPFAM" id="SSF54631">
    <property type="entry name" value="CBS-domain pair"/>
    <property type="match status" value="1"/>
</dbReference>
<evidence type="ECO:0000259" key="10">
    <source>
        <dbReference type="PROSITE" id="PS51371"/>
    </source>
</evidence>
<keyword evidence="6 7" id="KW-0129">CBS domain</keyword>
<evidence type="ECO:0000256" key="5">
    <source>
        <dbReference type="ARBA" id="ARBA00022970"/>
    </source>
</evidence>
<dbReference type="EMBL" id="AP008230">
    <property type="protein sequence ID" value="BAE83010.1"/>
    <property type="molecule type" value="Genomic_DNA"/>
</dbReference>
<evidence type="ECO:0000256" key="1">
    <source>
        <dbReference type="ARBA" id="ARBA00005417"/>
    </source>
</evidence>
<organism evidence="11 12">
    <name type="scientific">Desulfitobacterium hafniense (strain Y51)</name>
    <dbReference type="NCBI Taxonomy" id="138119"/>
    <lineage>
        <taxon>Bacteria</taxon>
        <taxon>Bacillati</taxon>
        <taxon>Bacillota</taxon>
        <taxon>Clostridia</taxon>
        <taxon>Eubacteriales</taxon>
        <taxon>Desulfitobacteriaceae</taxon>
        <taxon>Desulfitobacterium</taxon>
    </lineage>
</organism>
<dbReference type="GO" id="GO:0005886">
    <property type="term" value="C:plasma membrane"/>
    <property type="evidence" value="ECO:0007669"/>
    <property type="project" value="UniProtKB-SubCell"/>
</dbReference>
<accession>Q24Y82</accession>
<feature type="domain" description="ABC transporter" evidence="9">
    <location>
        <begin position="43"/>
        <end position="279"/>
    </location>
</feature>
<dbReference type="GO" id="GO:0016887">
    <property type="term" value="F:ATP hydrolysis activity"/>
    <property type="evidence" value="ECO:0007669"/>
    <property type="project" value="UniProtKB-UniRule"/>
</dbReference>
<dbReference type="Pfam" id="PF00571">
    <property type="entry name" value="CBS"/>
    <property type="match status" value="1"/>
</dbReference>
<dbReference type="InterPro" id="IPR017871">
    <property type="entry name" value="ABC_transporter-like_CS"/>
</dbReference>
<protein>
    <recommendedName>
        <fullName evidence="8">Quaternary amine transport ATP-binding protein</fullName>
        <ecNumber evidence="8">7.6.2.9</ecNumber>
    </recommendedName>
</protein>
<dbReference type="EC" id="7.6.2.9" evidence="8"/>
<dbReference type="SUPFAM" id="SSF52540">
    <property type="entry name" value="P-loop containing nucleoside triphosphate hydrolases"/>
    <property type="match status" value="1"/>
</dbReference>
<dbReference type="GO" id="GO:0005524">
    <property type="term" value="F:ATP binding"/>
    <property type="evidence" value="ECO:0007669"/>
    <property type="project" value="UniProtKB-UniRule"/>
</dbReference>
<dbReference type="InterPro" id="IPR051921">
    <property type="entry name" value="ABC_osmolyte_uptake_ATP-bind"/>
</dbReference>
<evidence type="ECO:0000259" key="9">
    <source>
        <dbReference type="PROSITE" id="PS50893"/>
    </source>
</evidence>
<dbReference type="InterPro" id="IPR005892">
    <property type="entry name" value="Gly-betaine_transp_ATP-bd"/>
</dbReference>
<dbReference type="STRING" id="138119.DSY1221"/>
<keyword evidence="5" id="KW-0029">Amino-acid transport</keyword>
<keyword evidence="8" id="KW-0997">Cell inner membrane</keyword>
<dbReference type="eggNOG" id="COG3448">
    <property type="taxonomic scope" value="Bacteria"/>
</dbReference>
<dbReference type="PANTHER" id="PTHR43869:SF1">
    <property type="entry name" value="GLYCINE BETAINE_PROLINE BETAINE TRANSPORT SYSTEM ATP-BINDING PROTEIN PROV"/>
    <property type="match status" value="1"/>
</dbReference>
<evidence type="ECO:0000256" key="2">
    <source>
        <dbReference type="ARBA" id="ARBA00022448"/>
    </source>
</evidence>
<dbReference type="NCBIfam" id="TIGR01186">
    <property type="entry name" value="proV"/>
    <property type="match status" value="1"/>
</dbReference>
<dbReference type="InterPro" id="IPR046342">
    <property type="entry name" value="CBS_dom_sf"/>
</dbReference>
<dbReference type="PROSITE" id="PS50893">
    <property type="entry name" value="ABC_TRANSPORTER_2"/>
    <property type="match status" value="1"/>
</dbReference>
<dbReference type="FunFam" id="3.40.50.300:FF:000201">
    <property type="entry name" value="Glycine betaine/L-proline ABC transporter ATP-binding protein"/>
    <property type="match status" value="1"/>
</dbReference>
<dbReference type="InterPro" id="IPR003439">
    <property type="entry name" value="ABC_transporter-like_ATP-bd"/>
</dbReference>
<keyword evidence="12" id="KW-1185">Reference proteome</keyword>
<dbReference type="InterPro" id="IPR000644">
    <property type="entry name" value="CBS_dom"/>
</dbReference>
<keyword evidence="3 8" id="KW-0547">Nucleotide-binding</keyword>
<dbReference type="KEGG" id="dsy:DSY1221"/>
<dbReference type="GO" id="GO:0006970">
    <property type="term" value="P:response to osmotic stress"/>
    <property type="evidence" value="ECO:0007669"/>
    <property type="project" value="UniProtKB-ARBA"/>
</dbReference>
<dbReference type="PANTHER" id="PTHR43869">
    <property type="entry name" value="GLYCINE BETAINE/PROLINE BETAINE TRANSPORT SYSTEM ATP-BINDING PROTEIN PROV"/>
    <property type="match status" value="1"/>
</dbReference>
<dbReference type="GO" id="GO:0006865">
    <property type="term" value="P:amino acid transport"/>
    <property type="evidence" value="ECO:0007669"/>
    <property type="project" value="UniProtKB-UniRule"/>
</dbReference>
<evidence type="ECO:0000256" key="4">
    <source>
        <dbReference type="ARBA" id="ARBA00022840"/>
    </source>
</evidence>
<comment type="subcellular location">
    <subcellularLocation>
        <location evidence="8">Cell inner membrane</location>
        <topology evidence="8">Peripheral membrane protein</topology>
    </subcellularLocation>
</comment>
<dbReference type="Gene3D" id="3.10.580.10">
    <property type="entry name" value="CBS-domain"/>
    <property type="match status" value="1"/>
</dbReference>
<keyword evidence="8" id="KW-0472">Membrane</keyword>
<evidence type="ECO:0000313" key="12">
    <source>
        <dbReference type="Proteomes" id="UP000001946"/>
    </source>
</evidence>
<dbReference type="Gene3D" id="3.40.50.300">
    <property type="entry name" value="P-loop containing nucleotide triphosphate hydrolases"/>
    <property type="match status" value="1"/>
</dbReference>
<dbReference type="PROSITE" id="PS00211">
    <property type="entry name" value="ABC_TRANSPORTER_1"/>
    <property type="match status" value="1"/>
</dbReference>
<feature type="domain" description="CBS" evidence="10">
    <location>
        <begin position="294"/>
        <end position="351"/>
    </location>
</feature>
<dbReference type="PROSITE" id="PS51371">
    <property type="entry name" value="CBS"/>
    <property type="match status" value="1"/>
</dbReference>
<evidence type="ECO:0000313" key="11">
    <source>
        <dbReference type="EMBL" id="BAE83010.1"/>
    </source>
</evidence>
<reference evidence="11 12" key="1">
    <citation type="journal article" date="2006" name="J. Bacteriol.">
        <title>Complete genome sequence of the dehalorespiring bacterium Desulfitobacterium hafniense Y51 and comparison with Dehalococcoides ethenogenes 195.</title>
        <authorList>
            <person name="Nonaka H."/>
            <person name="Keresztes G."/>
            <person name="Shinoda Y."/>
            <person name="Ikenaga Y."/>
            <person name="Abe M."/>
            <person name="Naito K."/>
            <person name="Inatomi K."/>
            <person name="Furukawa K."/>
            <person name="Inui M."/>
            <person name="Yukawa H."/>
        </authorList>
    </citation>
    <scope>NUCLEOTIDE SEQUENCE [LARGE SCALE GENOMIC DNA]</scope>
    <source>
        <strain evidence="11 12">Y51</strain>
    </source>
</reference>